<comment type="caution">
    <text evidence="1">The sequence shown here is derived from an EMBL/GenBank/DDBJ whole genome shotgun (WGS) entry which is preliminary data.</text>
</comment>
<proteinExistence type="predicted"/>
<name>A0A756MGQ1_SALER</name>
<organism evidence="1">
    <name type="scientific">Salmonella enterica</name>
    <name type="common">Salmonella choleraesuis</name>
    <dbReference type="NCBI Taxonomy" id="28901"/>
    <lineage>
        <taxon>Bacteria</taxon>
        <taxon>Pseudomonadati</taxon>
        <taxon>Pseudomonadota</taxon>
        <taxon>Gammaproteobacteria</taxon>
        <taxon>Enterobacterales</taxon>
        <taxon>Enterobacteriaceae</taxon>
        <taxon>Salmonella</taxon>
    </lineage>
</organism>
<accession>A0A756MGQ1</accession>
<protein>
    <submittedName>
        <fullName evidence="1">Uncharacterized protein</fullName>
    </submittedName>
</protein>
<gene>
    <name evidence="1" type="ORF">G8Q05_004711</name>
</gene>
<dbReference type="AlphaFoldDB" id="A0A756MGQ1"/>
<sequence length="209" mass="23611">MSSLIFYTDETQAVVATDTLAVNNNGQPIAFVSKSGYIPHLKTIVTGTGAGGFANKWLLEASTRMVVRGIQNLNYHTPKALNRLWLEYKKEFSPPDEFTTTVYQFGICEETGKVVSYAYRSTNNFKSESLVYGTAVKPDCTILEGNLIEIIPVMMNEQRHLESQKPDHERIHIGGEIILYHLTNNGCNCFKIGEFDDYRSQQDYLLLNL</sequence>
<dbReference type="EMBL" id="DAAWZM010000030">
    <property type="protein sequence ID" value="HAG0069550.1"/>
    <property type="molecule type" value="Genomic_DNA"/>
</dbReference>
<reference evidence="1" key="1">
    <citation type="journal article" date="2018" name="Genome Biol.">
        <title>SKESA: strategic k-mer extension for scrupulous assemblies.</title>
        <authorList>
            <person name="Souvorov A."/>
            <person name="Agarwala R."/>
            <person name="Lipman D.J."/>
        </authorList>
    </citation>
    <scope>NUCLEOTIDE SEQUENCE</scope>
    <source>
        <strain evidence="1">MA.0401M46172</strain>
    </source>
</reference>
<evidence type="ECO:0000313" key="1">
    <source>
        <dbReference type="EMBL" id="HAG0069550.1"/>
    </source>
</evidence>
<reference evidence="1" key="2">
    <citation type="submission" date="2020-02" db="EMBL/GenBank/DDBJ databases">
        <authorList>
            <consortium name="NCBI Pathogen Detection Project"/>
        </authorList>
    </citation>
    <scope>NUCLEOTIDE SEQUENCE</scope>
    <source>
        <strain evidence="1">MA.0401M46172</strain>
    </source>
</reference>